<accession>A0AAN7Z3Z1</accession>
<dbReference type="EMBL" id="JAWHQM010000008">
    <property type="protein sequence ID" value="KAK5628267.1"/>
    <property type="molecule type" value="Genomic_DNA"/>
</dbReference>
<dbReference type="Proteomes" id="UP001305414">
    <property type="component" value="Unassembled WGS sequence"/>
</dbReference>
<comment type="caution">
    <text evidence="1">The sequence shown here is derived from an EMBL/GenBank/DDBJ whole genome shotgun (WGS) entry which is preliminary data.</text>
</comment>
<reference evidence="1 2" key="1">
    <citation type="submission" date="2023-10" db="EMBL/GenBank/DDBJ databases">
        <title>Draft genome sequence of Xylaria bambusicola isolate GMP-LS, the root and basal stem rot pathogen of sugarcane in Indonesia.</title>
        <authorList>
            <person name="Selvaraj P."/>
            <person name="Muralishankar V."/>
            <person name="Muruganantham S."/>
            <person name="Sp S."/>
            <person name="Haryani S."/>
            <person name="Lau K.J.X."/>
            <person name="Naqvi N.I."/>
        </authorList>
    </citation>
    <scope>NUCLEOTIDE SEQUENCE [LARGE SCALE GENOMIC DNA]</scope>
    <source>
        <strain evidence="1">GMP-LS</strain>
    </source>
</reference>
<evidence type="ECO:0000313" key="2">
    <source>
        <dbReference type="Proteomes" id="UP001305414"/>
    </source>
</evidence>
<evidence type="ECO:0000313" key="1">
    <source>
        <dbReference type="EMBL" id="KAK5628267.1"/>
    </source>
</evidence>
<sequence length="62" mass="6968">MRIYLGQAEASIQNSLAQTILQEILDKDGDARSAVHNQHALRNSNIVAKLLRVTNWVMIPKL</sequence>
<keyword evidence="2" id="KW-1185">Reference proteome</keyword>
<gene>
    <name evidence="1" type="ORF">RRF57_003982</name>
</gene>
<dbReference type="AlphaFoldDB" id="A0AAN7Z3Z1"/>
<name>A0AAN7Z3Z1_9PEZI</name>
<protein>
    <submittedName>
        <fullName evidence="1">Uncharacterized protein</fullName>
    </submittedName>
</protein>
<proteinExistence type="predicted"/>
<organism evidence="1 2">
    <name type="scientific">Xylaria bambusicola</name>
    <dbReference type="NCBI Taxonomy" id="326684"/>
    <lineage>
        <taxon>Eukaryota</taxon>
        <taxon>Fungi</taxon>
        <taxon>Dikarya</taxon>
        <taxon>Ascomycota</taxon>
        <taxon>Pezizomycotina</taxon>
        <taxon>Sordariomycetes</taxon>
        <taxon>Xylariomycetidae</taxon>
        <taxon>Xylariales</taxon>
        <taxon>Xylariaceae</taxon>
        <taxon>Xylaria</taxon>
    </lineage>
</organism>